<keyword evidence="5 7" id="KW-0067">ATP-binding</keyword>
<dbReference type="SUPFAM" id="SSF52540">
    <property type="entry name" value="P-loop containing nucleoside triphosphate hydrolases"/>
    <property type="match status" value="1"/>
</dbReference>
<keyword evidence="3" id="KW-0536">Nodulation</keyword>
<dbReference type="InterPro" id="IPR050763">
    <property type="entry name" value="ABC_transporter_ATP-binding"/>
</dbReference>
<dbReference type="InterPro" id="IPR003593">
    <property type="entry name" value="AAA+_ATPase"/>
</dbReference>
<evidence type="ECO:0000259" key="6">
    <source>
        <dbReference type="PROSITE" id="PS50893"/>
    </source>
</evidence>
<reference evidence="7 8" key="1">
    <citation type="submission" date="2017-06" db="EMBL/GenBank/DDBJ databases">
        <title>Novel microbial phyla capable of carbon fixation and sulfur reduction in deep-sea sediments.</title>
        <authorList>
            <person name="Huang J."/>
            <person name="Baker B."/>
            <person name="Wang Y."/>
        </authorList>
    </citation>
    <scope>NUCLEOTIDE SEQUENCE [LARGE SCALE GENOMIC DNA]</scope>
    <source>
        <strain evidence="7">B3_LCP</strain>
    </source>
</reference>
<dbReference type="Gene3D" id="3.40.50.300">
    <property type="entry name" value="P-loop containing nucleotide triphosphate hydrolases"/>
    <property type="match status" value="1"/>
</dbReference>
<dbReference type="AlphaFoldDB" id="A0A532V0L8"/>
<dbReference type="Pfam" id="PF00005">
    <property type="entry name" value="ABC_tran"/>
    <property type="match status" value="1"/>
</dbReference>
<keyword evidence="4" id="KW-0547">Nucleotide-binding</keyword>
<dbReference type="SMART" id="SM00382">
    <property type="entry name" value="AAA"/>
    <property type="match status" value="1"/>
</dbReference>
<gene>
    <name evidence="7" type="ORF">CEE37_07260</name>
</gene>
<sequence>MLKLSNVHKSFNGTVAVDDCTITIQSGEVFGLLGPNGAGKTTTVNLAIGLLKPDQGSVYIGEDGSPAQPNIRKKIGVAPQALSLYEELTGTENLIFFGKLQGLSGKHLHERVEWALDFVSLKTRGKDLVKEYSGGMKRRLNLAIAIVHDPPLLLLDEPTVGVDPQSRNAIFDNILALRAEGRSILFTTHYMEEAQRLCDRVGIMDQGKMLALDSVDNLIKAHGGKDLVIAETATEELKIETDDPIAELERLKKNTDLHRFRVERPNLESVFLNLTGRQLRD</sequence>
<dbReference type="PANTHER" id="PTHR42711:SF5">
    <property type="entry name" value="ABC TRANSPORTER ATP-BINDING PROTEIN NATA"/>
    <property type="match status" value="1"/>
</dbReference>
<dbReference type="EMBL" id="NJBN01000004">
    <property type="protein sequence ID" value="TKJ40755.1"/>
    <property type="molecule type" value="Genomic_DNA"/>
</dbReference>
<dbReference type="PROSITE" id="PS00211">
    <property type="entry name" value="ABC_TRANSPORTER_1"/>
    <property type="match status" value="1"/>
</dbReference>
<evidence type="ECO:0000313" key="7">
    <source>
        <dbReference type="EMBL" id="TKJ40755.1"/>
    </source>
</evidence>
<proteinExistence type="inferred from homology"/>
<evidence type="ECO:0000256" key="2">
    <source>
        <dbReference type="ARBA" id="ARBA00022448"/>
    </source>
</evidence>
<evidence type="ECO:0000256" key="1">
    <source>
        <dbReference type="ARBA" id="ARBA00005417"/>
    </source>
</evidence>
<name>A0A532V0L8_UNCL8</name>
<dbReference type="InterPro" id="IPR027417">
    <property type="entry name" value="P-loop_NTPase"/>
</dbReference>
<comment type="similarity">
    <text evidence="1">Belongs to the ABC transporter superfamily.</text>
</comment>
<accession>A0A532V0L8</accession>
<evidence type="ECO:0000256" key="3">
    <source>
        <dbReference type="ARBA" id="ARBA00022458"/>
    </source>
</evidence>
<comment type="caution">
    <text evidence="7">The sequence shown here is derived from an EMBL/GenBank/DDBJ whole genome shotgun (WGS) entry which is preliminary data.</text>
</comment>
<evidence type="ECO:0000256" key="5">
    <source>
        <dbReference type="ARBA" id="ARBA00022840"/>
    </source>
</evidence>
<feature type="domain" description="ABC transporter" evidence="6">
    <location>
        <begin position="2"/>
        <end position="231"/>
    </location>
</feature>
<dbReference type="Proteomes" id="UP000319619">
    <property type="component" value="Unassembled WGS sequence"/>
</dbReference>
<protein>
    <submittedName>
        <fullName evidence="7">ABC transporter ATP-binding protein</fullName>
    </submittedName>
</protein>
<dbReference type="GO" id="GO:0005524">
    <property type="term" value="F:ATP binding"/>
    <property type="evidence" value="ECO:0007669"/>
    <property type="project" value="UniProtKB-KW"/>
</dbReference>
<evidence type="ECO:0000313" key="8">
    <source>
        <dbReference type="Proteomes" id="UP000319619"/>
    </source>
</evidence>
<dbReference type="InterPro" id="IPR017871">
    <property type="entry name" value="ABC_transporter-like_CS"/>
</dbReference>
<dbReference type="GO" id="GO:0016887">
    <property type="term" value="F:ATP hydrolysis activity"/>
    <property type="evidence" value="ECO:0007669"/>
    <property type="project" value="InterPro"/>
</dbReference>
<keyword evidence="2" id="KW-0813">Transport</keyword>
<dbReference type="PROSITE" id="PS50893">
    <property type="entry name" value="ABC_TRANSPORTER_2"/>
    <property type="match status" value="1"/>
</dbReference>
<dbReference type="InterPro" id="IPR003439">
    <property type="entry name" value="ABC_transporter-like_ATP-bd"/>
</dbReference>
<evidence type="ECO:0000256" key="4">
    <source>
        <dbReference type="ARBA" id="ARBA00022741"/>
    </source>
</evidence>
<dbReference type="PANTHER" id="PTHR42711">
    <property type="entry name" value="ABC TRANSPORTER ATP-BINDING PROTEIN"/>
    <property type="match status" value="1"/>
</dbReference>
<organism evidence="7 8">
    <name type="scientific">candidate division LCP-89 bacterium B3_LCP</name>
    <dbReference type="NCBI Taxonomy" id="2012998"/>
    <lineage>
        <taxon>Bacteria</taxon>
        <taxon>Pseudomonadati</taxon>
        <taxon>Bacteria division LCP-89</taxon>
    </lineage>
</organism>